<dbReference type="InterPro" id="IPR002686">
    <property type="entry name" value="Transposase_17"/>
</dbReference>
<reference evidence="3" key="1">
    <citation type="journal article" date="2019" name="Int. J. Syst. Evol. Microbiol.">
        <title>The Global Catalogue of Microorganisms (GCM) 10K type strain sequencing project: providing services to taxonomists for standard genome sequencing and annotation.</title>
        <authorList>
            <consortium name="The Broad Institute Genomics Platform"/>
            <consortium name="The Broad Institute Genome Sequencing Center for Infectious Disease"/>
            <person name="Wu L."/>
            <person name="Ma J."/>
        </authorList>
    </citation>
    <scope>NUCLEOTIDE SEQUENCE [LARGE SCALE GENOMIC DNA]</scope>
    <source>
        <strain evidence="3">TISTR 2466</strain>
    </source>
</reference>
<evidence type="ECO:0000313" key="2">
    <source>
        <dbReference type="EMBL" id="MFD2694270.1"/>
    </source>
</evidence>
<dbReference type="Proteomes" id="UP001597399">
    <property type="component" value="Unassembled WGS sequence"/>
</dbReference>
<evidence type="ECO:0000259" key="1">
    <source>
        <dbReference type="Pfam" id="PF01797"/>
    </source>
</evidence>
<comment type="caution">
    <text evidence="2">The sequence shown here is derived from an EMBL/GenBank/DDBJ whole genome shotgun (WGS) entry which is preliminary data.</text>
</comment>
<organism evidence="2 3">
    <name type="scientific">Sporolactobacillus shoreicorticis</name>
    <dbReference type="NCBI Taxonomy" id="1923877"/>
    <lineage>
        <taxon>Bacteria</taxon>
        <taxon>Bacillati</taxon>
        <taxon>Bacillota</taxon>
        <taxon>Bacilli</taxon>
        <taxon>Bacillales</taxon>
        <taxon>Sporolactobacillaceae</taxon>
        <taxon>Sporolactobacillus</taxon>
    </lineage>
</organism>
<feature type="domain" description="Transposase IS200-like" evidence="1">
    <location>
        <begin position="2"/>
        <end position="42"/>
    </location>
</feature>
<evidence type="ECO:0000313" key="3">
    <source>
        <dbReference type="Proteomes" id="UP001597399"/>
    </source>
</evidence>
<name>A0ABW5S3B9_9BACL</name>
<sequence>MDIKYHVIWVTKYRYKVLRGQIAVQLRELIWQGCEARGITILWECR</sequence>
<dbReference type="SUPFAM" id="SSF143422">
    <property type="entry name" value="Transposase IS200-like"/>
    <property type="match status" value="1"/>
</dbReference>
<dbReference type="InterPro" id="IPR036515">
    <property type="entry name" value="Transposase_17_sf"/>
</dbReference>
<dbReference type="RefSeq" id="WP_373689384.1">
    <property type="nucleotide sequence ID" value="NZ_JAMXWM010000001.1"/>
</dbReference>
<dbReference type="Pfam" id="PF01797">
    <property type="entry name" value="Y1_Tnp"/>
    <property type="match status" value="1"/>
</dbReference>
<keyword evidence="3" id="KW-1185">Reference proteome</keyword>
<dbReference type="Gene3D" id="3.30.70.1290">
    <property type="entry name" value="Transposase IS200-like"/>
    <property type="match status" value="1"/>
</dbReference>
<proteinExistence type="predicted"/>
<dbReference type="EMBL" id="JBHUMQ010000026">
    <property type="protein sequence ID" value="MFD2694270.1"/>
    <property type="molecule type" value="Genomic_DNA"/>
</dbReference>
<accession>A0ABW5S3B9</accession>
<protein>
    <submittedName>
        <fullName evidence="2">Transposase</fullName>
    </submittedName>
</protein>
<gene>
    <name evidence="2" type="ORF">ACFSUE_11625</name>
</gene>